<dbReference type="PROSITE" id="PS00683">
    <property type="entry name" value="RHODANESE_2"/>
    <property type="match status" value="1"/>
</dbReference>
<keyword evidence="6" id="KW-1185">Reference proteome</keyword>
<protein>
    <recommendedName>
        <fullName evidence="3">Sulfurtransferase</fullName>
    </recommendedName>
</protein>
<dbReference type="PROSITE" id="PS00380">
    <property type="entry name" value="RHODANESE_1"/>
    <property type="match status" value="1"/>
</dbReference>
<comment type="caution">
    <text evidence="5">The sequence shown here is derived from an EMBL/GenBank/DDBJ whole genome shotgun (WGS) entry which is preliminary data.</text>
</comment>
<keyword evidence="2" id="KW-0677">Repeat</keyword>
<dbReference type="SMART" id="SM00450">
    <property type="entry name" value="RHOD"/>
    <property type="match status" value="2"/>
</dbReference>
<evidence type="ECO:0000313" key="6">
    <source>
        <dbReference type="Proteomes" id="UP000078084"/>
    </source>
</evidence>
<dbReference type="InterPro" id="IPR045078">
    <property type="entry name" value="TST/MPST-like"/>
</dbReference>
<dbReference type="STRING" id="206506.AAV32_06790"/>
<dbReference type="PANTHER" id="PTHR11364">
    <property type="entry name" value="THIOSULFATE SULFERTANSFERASE"/>
    <property type="match status" value="1"/>
</dbReference>
<proteinExistence type="predicted"/>
<dbReference type="GO" id="GO:0004792">
    <property type="term" value="F:thiosulfate-cyanide sulfurtransferase activity"/>
    <property type="evidence" value="ECO:0007669"/>
    <property type="project" value="InterPro"/>
</dbReference>
<dbReference type="PROSITE" id="PS50206">
    <property type="entry name" value="RHODANESE_3"/>
    <property type="match status" value="2"/>
</dbReference>
<dbReference type="PANTHER" id="PTHR11364:SF27">
    <property type="entry name" value="SULFURTRANSFERASE"/>
    <property type="match status" value="1"/>
</dbReference>
<accession>A0A171KT48</accession>
<evidence type="ECO:0000256" key="1">
    <source>
        <dbReference type="ARBA" id="ARBA00022679"/>
    </source>
</evidence>
<keyword evidence="5" id="KW-0670">Pyruvate</keyword>
<dbReference type="AlphaFoldDB" id="A0A171KT48"/>
<dbReference type="Proteomes" id="UP000078084">
    <property type="component" value="Unassembled WGS sequence"/>
</dbReference>
<dbReference type="InterPro" id="IPR001307">
    <property type="entry name" value="Thiosulphate_STrfase_CS"/>
</dbReference>
<dbReference type="PATRIC" id="fig|206506.3.peg.1452"/>
<reference evidence="5 6" key="1">
    <citation type="submission" date="2015-04" db="EMBL/GenBank/DDBJ databases">
        <title>Genome sequence of Kerstersia gyiorum CG1.</title>
        <authorList>
            <person name="Greninger A.L."/>
            <person name="Kozyreva V."/>
            <person name="Chaturvedi V."/>
        </authorList>
    </citation>
    <scope>NUCLEOTIDE SEQUENCE [LARGE SCALE GENOMIC DNA]</scope>
    <source>
        <strain evidence="5 6">CG1</strain>
    </source>
</reference>
<feature type="domain" description="Rhodanese" evidence="4">
    <location>
        <begin position="171"/>
        <end position="284"/>
    </location>
</feature>
<keyword evidence="1 3" id="KW-0808">Transferase</keyword>
<dbReference type="RefSeq" id="WP_068369478.1">
    <property type="nucleotide sequence ID" value="NZ_LBNE01000003.1"/>
</dbReference>
<dbReference type="EMBL" id="LBNE01000003">
    <property type="protein sequence ID" value="KKO72065.1"/>
    <property type="molecule type" value="Genomic_DNA"/>
</dbReference>
<evidence type="ECO:0000256" key="3">
    <source>
        <dbReference type="RuleBase" id="RU000507"/>
    </source>
</evidence>
<evidence type="ECO:0000313" key="5">
    <source>
        <dbReference type="EMBL" id="KKO72065.1"/>
    </source>
</evidence>
<organism evidence="5 6">
    <name type="scientific">Kerstersia gyiorum</name>
    <dbReference type="NCBI Taxonomy" id="206506"/>
    <lineage>
        <taxon>Bacteria</taxon>
        <taxon>Pseudomonadati</taxon>
        <taxon>Pseudomonadota</taxon>
        <taxon>Betaproteobacteria</taxon>
        <taxon>Burkholderiales</taxon>
        <taxon>Alcaligenaceae</taxon>
        <taxon>Kerstersia</taxon>
    </lineage>
</organism>
<evidence type="ECO:0000256" key="2">
    <source>
        <dbReference type="ARBA" id="ARBA00022737"/>
    </source>
</evidence>
<dbReference type="CDD" id="cd01449">
    <property type="entry name" value="TST_Repeat_2"/>
    <property type="match status" value="1"/>
</dbReference>
<feature type="domain" description="Rhodanese" evidence="4">
    <location>
        <begin position="20"/>
        <end position="139"/>
    </location>
</feature>
<evidence type="ECO:0000259" key="4">
    <source>
        <dbReference type="PROSITE" id="PS50206"/>
    </source>
</evidence>
<dbReference type="SUPFAM" id="SSF52821">
    <property type="entry name" value="Rhodanese/Cell cycle control phosphatase"/>
    <property type="match status" value="2"/>
</dbReference>
<dbReference type="InterPro" id="IPR001763">
    <property type="entry name" value="Rhodanese-like_dom"/>
</dbReference>
<gene>
    <name evidence="5" type="ORF">AAV32_06790</name>
</gene>
<dbReference type="Pfam" id="PF00581">
    <property type="entry name" value="Rhodanese"/>
    <property type="match status" value="2"/>
</dbReference>
<dbReference type="Gene3D" id="3.40.250.10">
    <property type="entry name" value="Rhodanese-like domain"/>
    <property type="match status" value="2"/>
</dbReference>
<dbReference type="CDD" id="cd01448">
    <property type="entry name" value="TST_Repeat_1"/>
    <property type="match status" value="1"/>
</dbReference>
<dbReference type="InterPro" id="IPR036873">
    <property type="entry name" value="Rhodanese-like_dom_sf"/>
</dbReference>
<sequence length="288" mass="30871">MAHSSPLVTVAQLQDWLQQEPASVLVLDASFDLADAQAGRQAFRQAHLPGAAHIDLDMHLSSQPNGSNGRHPLPDFPALAETLARLGADNTTRIVAYDRQGAMYAARAWWLLRRAGHAQAFVLDGGLSAWQTAGLPVEDGEAAPRKPGSFRLRPALVEIVDYETLRPLVEAGTAPLVVDARAPDRFRGENETLDRVGGHIPGARNRFFRDNLDAQGRFLEPAALRAAFETVLEGRTAAEAVMQCGSGVTACHNLLALEVAGLSGARLYPGSWSEWSSRPGSPVATGTD</sequence>
<name>A0A171KT48_9BURK</name>